<name>A0A316VTJ7_9BASI</name>
<reference evidence="3 4" key="1">
    <citation type="journal article" date="2018" name="Mol. Biol. Evol.">
        <title>Broad Genomic Sampling Reveals a Smut Pathogenic Ancestry of the Fungal Clade Ustilaginomycotina.</title>
        <authorList>
            <person name="Kijpornyongpan T."/>
            <person name="Mondo S.J."/>
            <person name="Barry K."/>
            <person name="Sandor L."/>
            <person name="Lee J."/>
            <person name="Lipzen A."/>
            <person name="Pangilinan J."/>
            <person name="LaButti K."/>
            <person name="Hainaut M."/>
            <person name="Henrissat B."/>
            <person name="Grigoriev I.V."/>
            <person name="Spatafora J.W."/>
            <person name="Aime M.C."/>
        </authorList>
    </citation>
    <scope>NUCLEOTIDE SEQUENCE [LARGE SCALE GENOMIC DNA]</scope>
    <source>
        <strain evidence="3 4">MCA 4658</strain>
    </source>
</reference>
<feature type="compositionally biased region" description="Polar residues" evidence="1">
    <location>
        <begin position="321"/>
        <end position="331"/>
    </location>
</feature>
<feature type="compositionally biased region" description="Polar residues" evidence="1">
    <location>
        <begin position="817"/>
        <end position="831"/>
    </location>
</feature>
<feature type="region of interest" description="Disordered" evidence="1">
    <location>
        <begin position="734"/>
        <end position="878"/>
    </location>
</feature>
<evidence type="ECO:0000313" key="3">
    <source>
        <dbReference type="EMBL" id="PWN40720.1"/>
    </source>
</evidence>
<evidence type="ECO:0000256" key="1">
    <source>
        <dbReference type="SAM" id="MobiDB-lite"/>
    </source>
</evidence>
<feature type="compositionally biased region" description="Low complexity" evidence="1">
    <location>
        <begin position="687"/>
        <end position="711"/>
    </location>
</feature>
<dbReference type="AlphaFoldDB" id="A0A316VTJ7"/>
<dbReference type="InParanoid" id="A0A316VTJ7"/>
<keyword evidence="2" id="KW-0812">Transmembrane</keyword>
<gene>
    <name evidence="3" type="ORF">IE81DRAFT_206129</name>
</gene>
<feature type="region of interest" description="Disordered" evidence="1">
    <location>
        <begin position="500"/>
        <end position="526"/>
    </location>
</feature>
<dbReference type="RefSeq" id="XP_025367880.1">
    <property type="nucleotide sequence ID" value="XM_025510932.1"/>
</dbReference>
<feature type="transmembrane region" description="Helical" evidence="2">
    <location>
        <begin position="466"/>
        <end position="489"/>
    </location>
</feature>
<keyword evidence="2" id="KW-0472">Membrane</keyword>
<dbReference type="OrthoDB" id="2545510at2759"/>
<feature type="compositionally biased region" description="Low complexity" evidence="1">
    <location>
        <begin position="798"/>
        <end position="813"/>
    </location>
</feature>
<feature type="compositionally biased region" description="Low complexity" evidence="1">
    <location>
        <begin position="832"/>
        <end position="845"/>
    </location>
</feature>
<feature type="compositionally biased region" description="Basic and acidic residues" evidence="1">
    <location>
        <begin position="572"/>
        <end position="586"/>
    </location>
</feature>
<keyword evidence="2" id="KW-1133">Transmembrane helix</keyword>
<feature type="region of interest" description="Disordered" evidence="1">
    <location>
        <begin position="538"/>
        <end position="722"/>
    </location>
</feature>
<feature type="compositionally biased region" description="Polar residues" evidence="1">
    <location>
        <begin position="649"/>
        <end position="660"/>
    </location>
</feature>
<feature type="transmembrane region" description="Helical" evidence="2">
    <location>
        <begin position="129"/>
        <end position="149"/>
    </location>
</feature>
<dbReference type="Proteomes" id="UP000245783">
    <property type="component" value="Unassembled WGS sequence"/>
</dbReference>
<dbReference type="GeneID" id="37032802"/>
<feature type="region of interest" description="Disordered" evidence="1">
    <location>
        <begin position="301"/>
        <end position="334"/>
    </location>
</feature>
<protein>
    <submittedName>
        <fullName evidence="3">Uncharacterized protein</fullName>
    </submittedName>
</protein>
<feature type="compositionally biased region" description="Polar residues" evidence="1">
    <location>
        <begin position="619"/>
        <end position="629"/>
    </location>
</feature>
<dbReference type="EMBL" id="KZ819409">
    <property type="protein sequence ID" value="PWN40720.1"/>
    <property type="molecule type" value="Genomic_DNA"/>
</dbReference>
<feature type="transmembrane region" description="Helical" evidence="2">
    <location>
        <begin position="83"/>
        <end position="109"/>
    </location>
</feature>
<evidence type="ECO:0000256" key="2">
    <source>
        <dbReference type="SAM" id="Phobius"/>
    </source>
</evidence>
<feature type="compositionally biased region" description="Polar residues" evidence="1">
    <location>
        <begin position="589"/>
        <end position="609"/>
    </location>
</feature>
<organism evidence="3 4">
    <name type="scientific">Ceraceosorus guamensis</name>
    <dbReference type="NCBI Taxonomy" id="1522189"/>
    <lineage>
        <taxon>Eukaryota</taxon>
        <taxon>Fungi</taxon>
        <taxon>Dikarya</taxon>
        <taxon>Basidiomycota</taxon>
        <taxon>Ustilaginomycotina</taxon>
        <taxon>Exobasidiomycetes</taxon>
        <taxon>Ceraceosorales</taxon>
        <taxon>Ceraceosoraceae</taxon>
        <taxon>Ceraceosorus</taxon>
    </lineage>
</organism>
<feature type="transmembrane region" description="Helical" evidence="2">
    <location>
        <begin position="239"/>
        <end position="264"/>
    </location>
</feature>
<feature type="compositionally biased region" description="Polar residues" evidence="1">
    <location>
        <begin position="784"/>
        <end position="797"/>
    </location>
</feature>
<keyword evidence="4" id="KW-1185">Reference proteome</keyword>
<feature type="compositionally biased region" description="Low complexity" evidence="1">
    <location>
        <begin position="541"/>
        <end position="571"/>
    </location>
</feature>
<proteinExistence type="predicted"/>
<accession>A0A316VTJ7</accession>
<feature type="compositionally biased region" description="Basic and acidic residues" evidence="1">
    <location>
        <begin position="500"/>
        <end position="512"/>
    </location>
</feature>
<sequence>MMGPSFDANLPEGVMPTGSVAEVRDFLHELFQPTAPTYFYIQLYFVVGAILIFCLMAWSVVLRRLYRGKAWFVQFYPTPQGTFLIPNAVMALCSFILFYAICYSAYCLINIGFYRDGHYQRRFFLWRQIVWYPLWVAAWACAWGTLSAFPDALRMRGKSTVQRYILNPWLFNAVALGTPFIVLATILIPSLLCNKLYDEQIGRRDDWLRAAAAADAGTNLTNLVADAKDIWLQVTKAYWYYQFTMITWTCWACIIVVVFVPIGFHTLYRIRHQVKLADRKSEMVKTFYLFPSQDIHTAVGAERAHRQGPAPPLSAEPGTFSPGSPFTSASKAGQVKWGNEDDADADAAGDATARAASIPLEERRIGSGEDELMQAHPDVIEQLRDAPQETTTILYPALKPKKGEKKLNQVAAASRRCEQLRLIYRNLVLQYLSIAGGATTFACSAGILAGGTYASARENRIGRNQVIANLLAAWAAFVFGSAVLVAVTWRSFDPTLTLQEERTEEETRRSGDATDSTSKKRRRSSAFNARPRFLGFNFGGSSASRSQSQAERTSTSAVHQASTATTSTTAAHDNESSQSPKDRDHNGVFTPSRTPSTRRVSGLSSQDDATTMDKDRQTEPSTSDDNLTASVPPVPPLPQHIAEPETSSRRSSLVGGSQIVNKARMLRGVPGKIRSSMPAASPPPSASLPASPADLATSYSPGQQGSPSQGQGNSGGVHFATPYGMISGDTPLAGLAISDASPPSRPQRAATVTSSPSRSRVAETATAANAYLTGRRGSAGSVRSPPSLQGQQNTTLFSSSSASTPSSPPAAAALANGLQSHDSQLRPASSWSTPGGNSPSPVPGSNRDVLEARLAFGTANGPSRFGGWRSASLAKEEE</sequence>
<feature type="transmembrane region" description="Helical" evidence="2">
    <location>
        <begin position="39"/>
        <end position="62"/>
    </location>
</feature>
<feature type="transmembrane region" description="Helical" evidence="2">
    <location>
        <begin position="169"/>
        <end position="192"/>
    </location>
</feature>
<evidence type="ECO:0000313" key="4">
    <source>
        <dbReference type="Proteomes" id="UP000245783"/>
    </source>
</evidence>